<evidence type="ECO:0000313" key="3">
    <source>
        <dbReference type="EMBL" id="KPM35708.1"/>
    </source>
</evidence>
<keyword evidence="4" id="KW-1185">Reference proteome</keyword>
<evidence type="ECO:0000256" key="1">
    <source>
        <dbReference type="ARBA" id="ARBA00023242"/>
    </source>
</evidence>
<protein>
    <recommendedName>
        <fullName evidence="5">Transcription factor domain-containing protein</fullName>
    </recommendedName>
</protein>
<feature type="compositionally biased region" description="Low complexity" evidence="2">
    <location>
        <begin position="56"/>
        <end position="70"/>
    </location>
</feature>
<proteinExistence type="predicted"/>
<keyword evidence="1" id="KW-0539">Nucleus</keyword>
<evidence type="ECO:0008006" key="5">
    <source>
        <dbReference type="Google" id="ProtNLM"/>
    </source>
</evidence>
<feature type="region of interest" description="Disordered" evidence="2">
    <location>
        <begin position="1"/>
        <end position="71"/>
    </location>
</feature>
<dbReference type="OrthoDB" id="3469225at2759"/>
<accession>A0A0N8H5B5</accession>
<dbReference type="InterPro" id="IPR021858">
    <property type="entry name" value="Fun_TF"/>
</dbReference>
<dbReference type="PANTHER" id="PTHR37540">
    <property type="entry name" value="TRANSCRIPTION FACTOR (ACR-2), PUTATIVE-RELATED-RELATED"/>
    <property type="match status" value="1"/>
</dbReference>
<reference evidence="3 4" key="1">
    <citation type="submission" date="2015-09" db="EMBL/GenBank/DDBJ databases">
        <title>Draft genome of a European isolate of the apple canker pathogen Neonectria ditissima.</title>
        <authorList>
            <person name="Gomez-Cortecero A."/>
            <person name="Harrison R.J."/>
            <person name="Armitage A.D."/>
        </authorList>
    </citation>
    <scope>NUCLEOTIDE SEQUENCE [LARGE SCALE GENOMIC DNA]</scope>
    <source>
        <strain evidence="3 4">R09/05</strain>
    </source>
</reference>
<dbReference type="STRING" id="78410.A0A0N8H5B5"/>
<comment type="caution">
    <text evidence="3">The sequence shown here is derived from an EMBL/GenBank/DDBJ whole genome shotgun (WGS) entry which is preliminary data.</text>
</comment>
<evidence type="ECO:0000313" key="4">
    <source>
        <dbReference type="Proteomes" id="UP000050424"/>
    </source>
</evidence>
<feature type="compositionally biased region" description="Basic and acidic residues" evidence="2">
    <location>
        <begin position="1"/>
        <end position="27"/>
    </location>
</feature>
<organism evidence="3 4">
    <name type="scientific">Neonectria ditissima</name>
    <dbReference type="NCBI Taxonomy" id="78410"/>
    <lineage>
        <taxon>Eukaryota</taxon>
        <taxon>Fungi</taxon>
        <taxon>Dikarya</taxon>
        <taxon>Ascomycota</taxon>
        <taxon>Pezizomycotina</taxon>
        <taxon>Sordariomycetes</taxon>
        <taxon>Hypocreomycetidae</taxon>
        <taxon>Hypocreales</taxon>
        <taxon>Nectriaceae</taxon>
        <taxon>Neonectria</taxon>
    </lineage>
</organism>
<dbReference type="Proteomes" id="UP000050424">
    <property type="component" value="Unassembled WGS sequence"/>
</dbReference>
<dbReference type="EMBL" id="LKCW01000237">
    <property type="protein sequence ID" value="KPM35708.1"/>
    <property type="molecule type" value="Genomic_DNA"/>
</dbReference>
<evidence type="ECO:0000256" key="2">
    <source>
        <dbReference type="SAM" id="MobiDB-lite"/>
    </source>
</evidence>
<dbReference type="PANTHER" id="PTHR37540:SF5">
    <property type="entry name" value="TRANSCRIPTION FACTOR DOMAIN-CONTAINING PROTEIN"/>
    <property type="match status" value="1"/>
</dbReference>
<dbReference type="AlphaFoldDB" id="A0A0N8H5B5"/>
<gene>
    <name evidence="3" type="ORF">AK830_g10862</name>
</gene>
<sequence length="453" mass="51327">MSHPDDIRRRKDVRTEIRRHVMKDIGQQRRRPRPPKRTALVLPHTSSQQPNYSSQLRSTNPSNNTPSRSLAPLGSFPIEADSRVLELLNFAAAAPYQPFRDIWIEVAFCDPGAFHTTLGNTADFLRRINGKDSSVNSREISSHYALSVAQLRRRLGSVAESTSEGAIANVLAHVCLTMRRCDWENWRVHMNGLTTISRIRGGFNNLRRQILILILMYDLAGAMVFDSSPRFALPTDILGRPNTSLRGVPPRLQTLLLQLEQMPCDVSSAGEALRMTSTIADVININSYSTSFWKRDMDAIIMLGPCIHFLLSIPRLSNSLDTTNISEDLIAREIVRLVCLVIMSTLKESFAFFASERVALQAKVSRFVPQNAKRLGEKYFELRIWALVTAALLQQRDERGVYIQELRREMRALGVSTPHELLEIARGIIWIDILMSPCADELMEDMKLDVAYR</sequence>
<feature type="compositionally biased region" description="Polar residues" evidence="2">
    <location>
        <begin position="44"/>
        <end position="55"/>
    </location>
</feature>
<dbReference type="Pfam" id="PF11951">
    <property type="entry name" value="Fungal_trans_2"/>
    <property type="match status" value="1"/>
</dbReference>
<name>A0A0N8H5B5_9HYPO</name>